<proteinExistence type="predicted"/>
<evidence type="ECO:0000313" key="2">
    <source>
        <dbReference type="EMBL" id="BAD27579.1"/>
    </source>
</evidence>
<protein>
    <submittedName>
        <fullName evidence="2">Capsid protein</fullName>
    </submittedName>
</protein>
<feature type="region of interest" description="Disordered" evidence="1">
    <location>
        <begin position="1"/>
        <end position="72"/>
    </location>
</feature>
<sequence length="459" mass="50689">MESESTQKGYKGHPSKQTNQFAPNLWKGKNSNSPSQDSSSGTEKSAPATTKRTVPAKINKPTALHDASRQTLTSGNPFADSAFVHNVTERELYLRETFSPSTPALTQITRSAYTEMSTDAADLSKRLIPEEFDYYAAAMLWFRIISLKAKNQQPLTAEETIVLEMLRLESFTIPEPLRLQLLVLGKVKTCLGTSLRPTFPPLPTTVIQWQATGIPGNFAAGITADSHNLYEELPCLGIHLAALITAQNNDVGAWTPPGVPAHTLPNNNLLGYRPTKRNRPEATAAIIDAGIAPGEVTNYPINTGLNFDLLKRTSQVLSTLTTFKMTDVHFPALSEYGATAQIAQYYPDPNQPGVRNIDGLTTIKTINNEIPSQIGVSIVYAPRYYKVSPDNNYDSWCCLSPTPGRRANVPNPLPIAWFNNRNARRQIRDIYSLPQFSSISADANEYRRVTLEALVISRR</sequence>
<evidence type="ECO:0000256" key="1">
    <source>
        <dbReference type="SAM" id="MobiDB-lite"/>
    </source>
</evidence>
<feature type="compositionally biased region" description="Low complexity" evidence="1">
    <location>
        <begin position="31"/>
        <end position="40"/>
    </location>
</feature>
<feature type="compositionally biased region" description="Polar residues" evidence="1">
    <location>
        <begin position="41"/>
        <end position="52"/>
    </location>
</feature>
<organism evidence="2">
    <name type="scientific">Nilaparvata lugens commensal X virus</name>
    <dbReference type="NCBI Taxonomy" id="284473"/>
    <lineage>
        <taxon>Viruses</taxon>
        <taxon>unclassified satellites</taxon>
        <taxon>RNA satellites</taxon>
    </lineage>
</organism>
<reference evidence="2" key="1">
    <citation type="journal article" date="2006" name="J. Insect Physiol.">
        <title>Characterization of a novel satellite virus and a strain of Himetobi P virus (Dicistroviridae) from the brown planthopper, Nilaparvata lugens.</title>
        <authorList>
            <person name="Nakashima N."/>
            <person name="Kawahara N."/>
            <person name="Omura T."/>
            <person name="Noda H."/>
        </authorList>
    </citation>
    <scope>NUCLEOTIDE SEQUENCE</scope>
    <source>
        <strain evidence="2">Izumo</strain>
    </source>
</reference>
<name>Q6F3I8_9VIRU</name>
<accession>Q6F3I8</accession>
<dbReference type="EMBL" id="AB183424">
    <property type="protein sequence ID" value="BAD27579.1"/>
    <property type="molecule type" value="Genomic_RNA"/>
</dbReference>